<comment type="caution">
    <text evidence="2">The sequence shown here is derived from an EMBL/GenBank/DDBJ whole genome shotgun (WGS) entry which is preliminary data.</text>
</comment>
<protein>
    <submittedName>
        <fullName evidence="2">Uncharacterized protein</fullName>
    </submittedName>
</protein>
<sequence>MTPSPPKTRRASQGRRLSLSPELSPRTKPGSETEFDLEPPSFEADSPEGDINRTYADMNLLVETIEDHIAVLHSEMGHRARDDQSPENRRIEAHLESQKYPTPKGSISSKSSGSSGVSRRRSATSLNTKRAHLWAAQVRNTDFADLMKKDQHFHELMDDMNGISEWWGNNRIEWLGRKTETVSLERALDVLAVQIKNLKSELSTQRLTESKRRAKTGEESRLNKQYNYQRQQLANQIEWFAKQSKLMKAVKARFRVLELDALPSQLSSRRQLSNPFPTPFSYTWEQLRDDNLYSGNYIPSWWREGGPDWWLTNAIQDLESRQTEIENKIEGYNQQFKDCSNLVATKIANISRIEEEAEQWERPVTKRLAEIFEIGHRANAAEKREREDLTRQQAEHNKKVKESLQNENDILHALYEKKRCIKDSVADLQRQLERYRAIWQLTNDEAKHSSSFLKRRSKNGRRLSAQFLMDSQYVHDICCVQHFRHELISRIEEVIHHEDFPYKKKLETIDQISQHHKYYYHYHQDLLNLVASDFDSPAARSHELEISLSSLIDEWNGLEDIFKRAEKVLSKARKPSSFPPANFWPPQYESRESGIMLYEDLDISGALGLLDQPDSRGLVPQRSLLDTIHDFFVSPDIAPNFINISKISFSKFCDFVGNLIEDDFQFQPLELQSFLLFCNECAELFTLKGDIISAIEPGWELLDETLISALPRKKTFVAPRGNDEFESFLLRNEDSIFPKKEFENLDTPRDIDEDRLVRRILRYCPFPVGTEDVQNFLAYYSHTGKYFRYLNNEVSSNSSPILHKIDSGWDDSLDQSQLEYRQLWNDWTALPQFVDDIYKIITSSKVSGYLRDAKNQGYELNTEEELYEFVEEDLHIQSGGGWFGFKTKNKVSKYRFHLFLRWCHDYDQLFQLERPGRVKMIKNGWRLA</sequence>
<dbReference type="AlphaFoldDB" id="A0A9N9LBL0"/>
<evidence type="ECO:0000313" key="2">
    <source>
        <dbReference type="EMBL" id="CAG8961578.1"/>
    </source>
</evidence>
<dbReference type="Proteomes" id="UP000696280">
    <property type="component" value="Unassembled WGS sequence"/>
</dbReference>
<keyword evidence="3" id="KW-1185">Reference proteome</keyword>
<name>A0A9N9LBL0_9HELO</name>
<accession>A0A9N9LBL0</accession>
<dbReference type="OrthoDB" id="3520307at2759"/>
<organism evidence="2 3">
    <name type="scientific">Hymenoscyphus fraxineus</name>
    <dbReference type="NCBI Taxonomy" id="746836"/>
    <lineage>
        <taxon>Eukaryota</taxon>
        <taxon>Fungi</taxon>
        <taxon>Dikarya</taxon>
        <taxon>Ascomycota</taxon>
        <taxon>Pezizomycotina</taxon>
        <taxon>Leotiomycetes</taxon>
        <taxon>Helotiales</taxon>
        <taxon>Helotiaceae</taxon>
        <taxon>Hymenoscyphus</taxon>
    </lineage>
</organism>
<feature type="region of interest" description="Disordered" evidence="1">
    <location>
        <begin position="382"/>
        <end position="401"/>
    </location>
</feature>
<gene>
    <name evidence="2" type="ORF">HYFRA_00006112</name>
</gene>
<proteinExistence type="predicted"/>
<evidence type="ECO:0000313" key="3">
    <source>
        <dbReference type="Proteomes" id="UP000696280"/>
    </source>
</evidence>
<reference evidence="2" key="1">
    <citation type="submission" date="2021-07" db="EMBL/GenBank/DDBJ databases">
        <authorList>
            <person name="Durling M."/>
        </authorList>
    </citation>
    <scope>NUCLEOTIDE SEQUENCE</scope>
</reference>
<feature type="region of interest" description="Disordered" evidence="1">
    <location>
        <begin position="1"/>
        <end position="51"/>
    </location>
</feature>
<dbReference type="EMBL" id="CAJVRL010000115">
    <property type="protein sequence ID" value="CAG8961578.1"/>
    <property type="molecule type" value="Genomic_DNA"/>
</dbReference>
<feature type="compositionally biased region" description="Low complexity" evidence="1">
    <location>
        <begin position="105"/>
        <end position="117"/>
    </location>
</feature>
<evidence type="ECO:0000256" key="1">
    <source>
        <dbReference type="SAM" id="MobiDB-lite"/>
    </source>
</evidence>
<feature type="region of interest" description="Disordered" evidence="1">
    <location>
        <begin position="95"/>
        <end position="126"/>
    </location>
</feature>